<organism evidence="1 2">
    <name type="scientific">Microbacterium amylolyticum</name>
    <dbReference type="NCBI Taxonomy" id="936337"/>
    <lineage>
        <taxon>Bacteria</taxon>
        <taxon>Bacillati</taxon>
        <taxon>Actinomycetota</taxon>
        <taxon>Actinomycetes</taxon>
        <taxon>Micrococcales</taxon>
        <taxon>Microbacteriaceae</taxon>
        <taxon>Microbacterium</taxon>
    </lineage>
</organism>
<evidence type="ECO:0000313" key="1">
    <source>
        <dbReference type="EMBL" id="MBP2436712.1"/>
    </source>
</evidence>
<accession>A0ABS4ZHN2</accession>
<name>A0ABS4ZHN2_9MICO</name>
<proteinExistence type="predicted"/>
<dbReference type="Gene3D" id="3.30.300.30">
    <property type="match status" value="1"/>
</dbReference>
<keyword evidence="1" id="KW-0436">Ligase</keyword>
<dbReference type="InterPro" id="IPR045851">
    <property type="entry name" value="AMP-bd_C_sf"/>
</dbReference>
<gene>
    <name evidence="1" type="ORF">JOF34_001298</name>
</gene>
<dbReference type="Proteomes" id="UP001519362">
    <property type="component" value="Unassembled WGS sequence"/>
</dbReference>
<sequence length="40" mass="4616">MNVDSRMVVGALPLTANGKRDDRALRDMWERRVAEEEEKA</sequence>
<reference evidence="1 2" key="1">
    <citation type="submission" date="2021-03" db="EMBL/GenBank/DDBJ databases">
        <title>Sequencing the genomes of 1000 actinobacteria strains.</title>
        <authorList>
            <person name="Klenk H.-P."/>
        </authorList>
    </citation>
    <scope>NUCLEOTIDE SEQUENCE [LARGE SCALE GENOMIC DNA]</scope>
    <source>
        <strain evidence="1 2">DSM 24221</strain>
    </source>
</reference>
<dbReference type="GO" id="GO:0016874">
    <property type="term" value="F:ligase activity"/>
    <property type="evidence" value="ECO:0007669"/>
    <property type="project" value="UniProtKB-KW"/>
</dbReference>
<evidence type="ECO:0000313" key="2">
    <source>
        <dbReference type="Proteomes" id="UP001519362"/>
    </source>
</evidence>
<dbReference type="RefSeq" id="WP_277602640.1">
    <property type="nucleotide sequence ID" value="NZ_CP049253.1"/>
</dbReference>
<keyword evidence="2" id="KW-1185">Reference proteome</keyword>
<comment type="caution">
    <text evidence="1">The sequence shown here is derived from an EMBL/GenBank/DDBJ whole genome shotgun (WGS) entry which is preliminary data.</text>
</comment>
<protein>
    <submittedName>
        <fullName evidence="1">Acyl-coenzyme A synthetase/AMP-(Fatty) acid ligase</fullName>
    </submittedName>
</protein>
<dbReference type="EMBL" id="JAGIOL010000001">
    <property type="protein sequence ID" value="MBP2436712.1"/>
    <property type="molecule type" value="Genomic_DNA"/>
</dbReference>